<keyword evidence="2" id="KW-0732">Signal</keyword>
<dbReference type="Proteomes" id="UP001189616">
    <property type="component" value="Unassembled WGS sequence"/>
</dbReference>
<feature type="chain" id="PRO_5045666028" description="Lipoprotein" evidence="2">
    <location>
        <begin position="34"/>
        <end position="161"/>
    </location>
</feature>
<protein>
    <recommendedName>
        <fullName evidence="5">Lipoprotein</fullName>
    </recommendedName>
</protein>
<dbReference type="PROSITE" id="PS51257">
    <property type="entry name" value="PROKAR_LIPOPROTEIN"/>
    <property type="match status" value="1"/>
</dbReference>
<feature type="region of interest" description="Disordered" evidence="1">
    <location>
        <begin position="39"/>
        <end position="74"/>
    </location>
</feature>
<sequence length="161" mass="16596">MTGVKSRFSDRNDMQRIMTRPLLLAMLTAFALAACGRSTETPKPTSTPVPASSPAASAASLPAPAGASTPALSEAEQDKAIDLARAALQKSGLTSLSPDCLSFLATPEDAAHVSVDVLENHTPACGGDPNTAPRVVTLLIDKNTGAVQRDDPATGEYVPLK</sequence>
<feature type="compositionally biased region" description="Low complexity" evidence="1">
    <location>
        <begin position="44"/>
        <end position="73"/>
    </location>
</feature>
<reference evidence="3 4" key="1">
    <citation type="submission" date="2023-07" db="EMBL/GenBank/DDBJ databases">
        <authorList>
            <person name="Peeters C."/>
        </authorList>
    </citation>
    <scope>NUCLEOTIDE SEQUENCE [LARGE SCALE GENOMIC DNA]</scope>
    <source>
        <strain evidence="3 4">LMG 7141</strain>
    </source>
</reference>
<comment type="caution">
    <text evidence="3">The sequence shown here is derived from an EMBL/GenBank/DDBJ whole genome shotgun (WGS) entry which is preliminary data.</text>
</comment>
<evidence type="ECO:0000256" key="2">
    <source>
        <dbReference type="SAM" id="SignalP"/>
    </source>
</evidence>
<keyword evidence="4" id="KW-1185">Reference proteome</keyword>
<evidence type="ECO:0000313" key="4">
    <source>
        <dbReference type="Proteomes" id="UP001189616"/>
    </source>
</evidence>
<dbReference type="EMBL" id="CATYWO010000001">
    <property type="protein sequence ID" value="CAJ0774663.1"/>
    <property type="molecule type" value="Genomic_DNA"/>
</dbReference>
<name>A0ABM9IWQ9_9RALS</name>
<feature type="signal peptide" evidence="2">
    <location>
        <begin position="1"/>
        <end position="33"/>
    </location>
</feature>
<accession>A0ABM9IWQ9</accession>
<proteinExistence type="predicted"/>
<evidence type="ECO:0000256" key="1">
    <source>
        <dbReference type="SAM" id="MobiDB-lite"/>
    </source>
</evidence>
<organism evidence="3 4">
    <name type="scientific">Ralstonia condita</name>
    <dbReference type="NCBI Taxonomy" id="3058600"/>
    <lineage>
        <taxon>Bacteria</taxon>
        <taxon>Pseudomonadati</taxon>
        <taxon>Pseudomonadota</taxon>
        <taxon>Betaproteobacteria</taxon>
        <taxon>Burkholderiales</taxon>
        <taxon>Burkholderiaceae</taxon>
        <taxon>Ralstonia</taxon>
    </lineage>
</organism>
<evidence type="ECO:0000313" key="3">
    <source>
        <dbReference type="EMBL" id="CAJ0774663.1"/>
    </source>
</evidence>
<evidence type="ECO:0008006" key="5">
    <source>
        <dbReference type="Google" id="ProtNLM"/>
    </source>
</evidence>
<gene>
    <name evidence="3" type="ORF">LMG7141_00215</name>
</gene>